<protein>
    <submittedName>
        <fullName evidence="1">Uncharacterized protein</fullName>
    </submittedName>
</protein>
<proteinExistence type="predicted"/>
<organism evidence="1">
    <name type="scientific">viral metagenome</name>
    <dbReference type="NCBI Taxonomy" id="1070528"/>
    <lineage>
        <taxon>unclassified sequences</taxon>
        <taxon>metagenomes</taxon>
        <taxon>organismal metagenomes</taxon>
    </lineage>
</organism>
<sequence length="152" mass="16522">MSNLGGGKQGSRPGAGFANTTFCADDAMKRKILRKSFGKSSFTRSDQQVIRSFAGPFRASTNQGDFLNRVGQSCGGSHQSNSNSISHKDCGTTTLGISTTEVPLYYGNRVYVSDSSLYTRFKNLDSTLKTYNDLSFGGDAHNGSYSFLRKVR</sequence>
<evidence type="ECO:0000313" key="1">
    <source>
        <dbReference type="EMBL" id="QHT81901.1"/>
    </source>
</evidence>
<dbReference type="AlphaFoldDB" id="A0A6C0HMI7"/>
<accession>A0A6C0HMI7</accession>
<name>A0A6C0HMI7_9ZZZZ</name>
<reference evidence="1" key="1">
    <citation type="journal article" date="2020" name="Nature">
        <title>Giant virus diversity and host interactions through global metagenomics.</title>
        <authorList>
            <person name="Schulz F."/>
            <person name="Roux S."/>
            <person name="Paez-Espino D."/>
            <person name="Jungbluth S."/>
            <person name="Walsh D.A."/>
            <person name="Denef V.J."/>
            <person name="McMahon K.D."/>
            <person name="Konstantinidis K.T."/>
            <person name="Eloe-Fadrosh E.A."/>
            <person name="Kyrpides N.C."/>
            <person name="Woyke T."/>
        </authorList>
    </citation>
    <scope>NUCLEOTIDE SEQUENCE</scope>
    <source>
        <strain evidence="1">GVMAG-M-3300023184-160</strain>
    </source>
</reference>
<dbReference type="EMBL" id="MN739993">
    <property type="protein sequence ID" value="QHT81901.1"/>
    <property type="molecule type" value="Genomic_DNA"/>
</dbReference>